<proteinExistence type="predicted"/>
<dbReference type="Gene3D" id="3.60.21.10">
    <property type="match status" value="1"/>
</dbReference>
<dbReference type="PANTHER" id="PTHR31302:SF20">
    <property type="entry name" value="CONSERVED PROTEIN"/>
    <property type="match status" value="1"/>
</dbReference>
<organism evidence="2 3">
    <name type="scientific">Brevibacterium yomogidense</name>
    <dbReference type="NCBI Taxonomy" id="946573"/>
    <lineage>
        <taxon>Bacteria</taxon>
        <taxon>Bacillati</taxon>
        <taxon>Actinomycetota</taxon>
        <taxon>Actinomycetes</taxon>
        <taxon>Micrococcales</taxon>
        <taxon>Brevibacteriaceae</taxon>
        <taxon>Brevibacterium</taxon>
    </lineage>
</organism>
<dbReference type="Pfam" id="PF00149">
    <property type="entry name" value="Metallophos"/>
    <property type="match status" value="1"/>
</dbReference>
<dbReference type="Proteomes" id="UP000196581">
    <property type="component" value="Unassembled WGS sequence"/>
</dbReference>
<dbReference type="InterPro" id="IPR051158">
    <property type="entry name" value="Metallophosphoesterase_sf"/>
</dbReference>
<gene>
    <name evidence="2" type="ORF">FM105_07195</name>
</gene>
<dbReference type="GO" id="GO:0008758">
    <property type="term" value="F:UDP-2,3-diacylglucosamine hydrolase activity"/>
    <property type="evidence" value="ECO:0007669"/>
    <property type="project" value="TreeGrafter"/>
</dbReference>
<protein>
    <submittedName>
        <fullName evidence="2">Putative secreted protein</fullName>
    </submittedName>
</protein>
<dbReference type="InterPro" id="IPR004843">
    <property type="entry name" value="Calcineurin-like_PHP"/>
</dbReference>
<dbReference type="EMBL" id="FWFF01000012">
    <property type="protein sequence ID" value="SLM97509.1"/>
    <property type="molecule type" value="Genomic_DNA"/>
</dbReference>
<sequence>MGIAAGIGLVGLAGLGYSAFVEPRMFRVRRHTLPLLPPGSDPVRLLHLSDLHLARNQNFRSRFVRSLAEWEPDLVVNTGDNFGGDTLPLVLEALDPLLDVPGTFVFGSNDVWGPTLKNPARYLTRRTTQGEDKSKEPTLPVGELRDSFEARGWSYLDNRTHTLKIAGTTVSFAGLGDAHVNADRVTDAHPHFPDGDVRIGVTHAPYSRTLEAFTGAGADLVLAGHTHGGQIRIPFWGAPVTNCDLDRTRARGLFPYRRARVHVSAGLGYSPYSPVRFACPPEVSLLTLVARRGSD</sequence>
<evidence type="ECO:0000313" key="3">
    <source>
        <dbReference type="Proteomes" id="UP000196581"/>
    </source>
</evidence>
<dbReference type="AlphaFoldDB" id="A0A1X6XEH0"/>
<name>A0A1X6XEH0_9MICO</name>
<dbReference type="GO" id="GO:0016020">
    <property type="term" value="C:membrane"/>
    <property type="evidence" value="ECO:0007669"/>
    <property type="project" value="GOC"/>
</dbReference>
<accession>A0A1X6XEH0</accession>
<keyword evidence="3" id="KW-1185">Reference proteome</keyword>
<reference evidence="3" key="1">
    <citation type="submission" date="2017-02" db="EMBL/GenBank/DDBJ databases">
        <authorList>
            <person name="Dridi B."/>
        </authorList>
    </citation>
    <scope>NUCLEOTIDE SEQUENCE [LARGE SCALE GENOMIC DNA]</scope>
    <source>
        <strain evidence="3">B Co 03.10</strain>
    </source>
</reference>
<evidence type="ECO:0000259" key="1">
    <source>
        <dbReference type="Pfam" id="PF00149"/>
    </source>
</evidence>
<dbReference type="GO" id="GO:0009245">
    <property type="term" value="P:lipid A biosynthetic process"/>
    <property type="evidence" value="ECO:0007669"/>
    <property type="project" value="TreeGrafter"/>
</dbReference>
<dbReference type="SUPFAM" id="SSF56300">
    <property type="entry name" value="Metallo-dependent phosphatases"/>
    <property type="match status" value="1"/>
</dbReference>
<feature type="domain" description="Calcineurin-like phosphoesterase" evidence="1">
    <location>
        <begin position="44"/>
        <end position="228"/>
    </location>
</feature>
<dbReference type="InterPro" id="IPR029052">
    <property type="entry name" value="Metallo-depent_PP-like"/>
</dbReference>
<evidence type="ECO:0000313" key="2">
    <source>
        <dbReference type="EMBL" id="SLM97509.1"/>
    </source>
</evidence>
<dbReference type="PANTHER" id="PTHR31302">
    <property type="entry name" value="TRANSMEMBRANE PROTEIN WITH METALLOPHOSPHOESTERASE DOMAIN-RELATED"/>
    <property type="match status" value="1"/>
</dbReference>